<protein>
    <submittedName>
        <fullName evidence="2">Uncharacterized protein</fullName>
    </submittedName>
</protein>
<comment type="caution">
    <text evidence="2">The sequence shown here is derived from an EMBL/GenBank/DDBJ whole genome shotgun (WGS) entry which is preliminary data.</text>
</comment>
<keyword evidence="3" id="KW-1185">Reference proteome</keyword>
<dbReference type="AlphaFoldDB" id="A0A177FEG7"/>
<proteinExistence type="predicted"/>
<accession>A0A177FEG7</accession>
<reference evidence="2 3" key="1">
    <citation type="submission" date="2016-03" db="EMBL/GenBank/DDBJ databases">
        <title>Draft genome sequence of the Fonsecaea monophora CBS 269.37.</title>
        <authorList>
            <person name="Bombassaro A."/>
            <person name="Vinicius W.A."/>
            <person name="De Hoog S."/>
            <person name="Sun J."/>
            <person name="Souza E.M."/>
            <person name="Raittz R.T."/>
            <person name="Costa F."/>
            <person name="Leao A.C."/>
            <person name="Tadra-Sfeir M.Z."/>
            <person name="Baura V."/>
            <person name="Balsanelli E."/>
            <person name="Pedrosa F.O."/>
            <person name="Moreno L.F."/>
            <person name="Steffens M.B."/>
            <person name="Xi L."/>
            <person name="Bocca A.L."/>
            <person name="Felipe M.S."/>
            <person name="Teixeira M."/>
            <person name="Telles Filho F.Q."/>
            <person name="Azevedo C.M."/>
            <person name="Gomes R."/>
            <person name="Vicente V.A."/>
        </authorList>
    </citation>
    <scope>NUCLEOTIDE SEQUENCE [LARGE SCALE GENOMIC DNA]</scope>
    <source>
        <strain evidence="2 3">CBS 269.37</strain>
    </source>
</reference>
<name>A0A177FEG7_9EURO</name>
<feature type="region of interest" description="Disordered" evidence="1">
    <location>
        <begin position="70"/>
        <end position="121"/>
    </location>
</feature>
<evidence type="ECO:0000313" key="2">
    <source>
        <dbReference type="EMBL" id="OAG42557.1"/>
    </source>
</evidence>
<organism evidence="2 3">
    <name type="scientific">Fonsecaea monophora</name>
    <dbReference type="NCBI Taxonomy" id="254056"/>
    <lineage>
        <taxon>Eukaryota</taxon>
        <taxon>Fungi</taxon>
        <taxon>Dikarya</taxon>
        <taxon>Ascomycota</taxon>
        <taxon>Pezizomycotina</taxon>
        <taxon>Eurotiomycetes</taxon>
        <taxon>Chaetothyriomycetidae</taxon>
        <taxon>Chaetothyriales</taxon>
        <taxon>Herpotrichiellaceae</taxon>
        <taxon>Fonsecaea</taxon>
    </lineage>
</organism>
<feature type="region of interest" description="Disordered" evidence="1">
    <location>
        <begin position="1"/>
        <end position="23"/>
    </location>
</feature>
<dbReference type="Proteomes" id="UP000077002">
    <property type="component" value="Unassembled WGS sequence"/>
</dbReference>
<dbReference type="GeneID" id="34598313"/>
<gene>
    <name evidence="2" type="ORF">AYO21_03142</name>
</gene>
<evidence type="ECO:0000256" key="1">
    <source>
        <dbReference type="SAM" id="MobiDB-lite"/>
    </source>
</evidence>
<feature type="compositionally biased region" description="Pro residues" evidence="1">
    <location>
        <begin position="1"/>
        <end position="13"/>
    </location>
</feature>
<evidence type="ECO:0000313" key="3">
    <source>
        <dbReference type="Proteomes" id="UP000077002"/>
    </source>
</evidence>
<dbReference type="RefSeq" id="XP_022514509.1">
    <property type="nucleotide sequence ID" value="XM_022653116.1"/>
</dbReference>
<dbReference type="EMBL" id="LVKK01000015">
    <property type="protein sequence ID" value="OAG42557.1"/>
    <property type="molecule type" value="Genomic_DNA"/>
</dbReference>
<sequence>MSLTSSPPPPLTPPDDDDTALSAPSASFVSLKYAPSQKCICANRAESELATSLCPQHGYHDSKSKIVIQKNSYGVGDAQKRGRDTQDRRGNSAQGRVRKRKNTPEFHPQRSRTPLYSRHPLGTKNAGMSAVGAFTAELGLMNDNLHRILTHPSASDEHIHSVQFSERPPLKQIDFLEWPLEARKLIYRFLLVPAKRSVIFPDKDSNDTFRQLNPDLNAKILQTNSQVYREARTILYGENTFVGAEPSDFFFPNGIQGLRASTAARIKHLSFVRKGTGPTLCDIDSNVLSTSILSLIQQCPAFLLLKTLTIRFEVIRPLTVNMFNLQVQYANNGIGSNIKSAYNKTEVATKAAAMVAYRALRKKSPFQGLKEVANRFESVWDPSKDGAIKHVIEMCLFRTEEPRVEYQEHSQMLREAILDMLFEEKERDVDGADIRFQNFMKLCPE</sequence>
<dbReference type="OrthoDB" id="2951834at2759"/>
<feature type="compositionally biased region" description="Basic and acidic residues" evidence="1">
    <location>
        <begin position="78"/>
        <end position="90"/>
    </location>
</feature>